<evidence type="ECO:0000313" key="2">
    <source>
        <dbReference type="Proteomes" id="UP000029867"/>
    </source>
</evidence>
<feature type="non-terminal residue" evidence="1">
    <location>
        <position position="40"/>
    </location>
</feature>
<reference evidence="2" key="1">
    <citation type="journal article" date="2014" name="Microb. Cell Fact.">
        <title>Exploiting Issatchenkia orientalis SD108 for succinic acid production.</title>
        <authorList>
            <person name="Xiao H."/>
            <person name="Shao Z."/>
            <person name="Jiang Y."/>
            <person name="Dole S."/>
            <person name="Zhao H."/>
        </authorList>
    </citation>
    <scope>NUCLEOTIDE SEQUENCE [LARGE SCALE GENOMIC DNA]</scope>
    <source>
        <strain evidence="2">SD108</strain>
    </source>
</reference>
<dbReference type="EMBL" id="JQFK01002301">
    <property type="protein sequence ID" value="KGK32406.1"/>
    <property type="molecule type" value="Genomic_DNA"/>
</dbReference>
<feature type="non-terminal residue" evidence="1">
    <location>
        <position position="1"/>
    </location>
</feature>
<proteinExistence type="predicted"/>
<protein>
    <submittedName>
        <fullName evidence="1">Uncharacterized protein</fullName>
    </submittedName>
</protein>
<sequence length="40" mass="4748">DFTRVQGAFILFPKRTLDCMQKCLFCFDPLSHFPQIITRL</sequence>
<accession>A0A099NKG6</accession>
<comment type="caution">
    <text evidence="1">The sequence shown here is derived from an EMBL/GenBank/DDBJ whole genome shotgun (WGS) entry which is preliminary data.</text>
</comment>
<dbReference type="HOGENOM" id="CLU_3302202_0_0_1"/>
<evidence type="ECO:0000313" key="1">
    <source>
        <dbReference type="EMBL" id="KGK32406.1"/>
    </source>
</evidence>
<organism evidence="1 2">
    <name type="scientific">Pichia kudriavzevii</name>
    <name type="common">Yeast</name>
    <name type="synonym">Issatchenkia orientalis</name>
    <dbReference type="NCBI Taxonomy" id="4909"/>
    <lineage>
        <taxon>Eukaryota</taxon>
        <taxon>Fungi</taxon>
        <taxon>Dikarya</taxon>
        <taxon>Ascomycota</taxon>
        <taxon>Saccharomycotina</taxon>
        <taxon>Pichiomycetes</taxon>
        <taxon>Pichiales</taxon>
        <taxon>Pichiaceae</taxon>
        <taxon>Pichia</taxon>
    </lineage>
</organism>
<name>A0A099NKG6_PICKU</name>
<gene>
    <name evidence="1" type="ORF">JL09_g6987</name>
</gene>
<dbReference type="AlphaFoldDB" id="A0A099NKG6"/>
<dbReference type="Proteomes" id="UP000029867">
    <property type="component" value="Unassembled WGS sequence"/>
</dbReference>